<keyword evidence="1" id="KW-0819">tRNA processing</keyword>
<proteinExistence type="inferred from homology"/>
<gene>
    <name evidence="6" type="ORF">A7U60_g6115</name>
</gene>
<organism evidence="6 7">
    <name type="scientific">Sanghuangporus baumii</name>
    <name type="common">Phellinus baumii</name>
    <dbReference type="NCBI Taxonomy" id="108892"/>
    <lineage>
        <taxon>Eukaryota</taxon>
        <taxon>Fungi</taxon>
        <taxon>Dikarya</taxon>
        <taxon>Basidiomycota</taxon>
        <taxon>Agaricomycotina</taxon>
        <taxon>Agaricomycetes</taxon>
        <taxon>Hymenochaetales</taxon>
        <taxon>Hymenochaetaceae</taxon>
        <taxon>Sanghuangporus</taxon>
    </lineage>
</organism>
<feature type="compositionally biased region" description="Basic and acidic residues" evidence="5">
    <location>
        <begin position="205"/>
        <end position="216"/>
    </location>
</feature>
<dbReference type="Pfam" id="PF04032">
    <property type="entry name" value="Rpr2"/>
    <property type="match status" value="1"/>
</dbReference>
<comment type="similarity">
    <text evidence="4">Belongs to the eukaryotic/archaeal RNase P protein component 4 family.</text>
</comment>
<evidence type="ECO:0000256" key="5">
    <source>
        <dbReference type="SAM" id="MobiDB-lite"/>
    </source>
</evidence>
<evidence type="ECO:0000256" key="3">
    <source>
        <dbReference type="ARBA" id="ARBA00022833"/>
    </source>
</evidence>
<accession>A0A9Q5N7F7</accession>
<dbReference type="GO" id="GO:0005655">
    <property type="term" value="C:nucleolar ribonuclease P complex"/>
    <property type="evidence" value="ECO:0007669"/>
    <property type="project" value="TreeGrafter"/>
</dbReference>
<dbReference type="GO" id="GO:0046872">
    <property type="term" value="F:metal ion binding"/>
    <property type="evidence" value="ECO:0007669"/>
    <property type="project" value="UniProtKB-KW"/>
</dbReference>
<keyword evidence="3" id="KW-0862">Zinc</keyword>
<dbReference type="GO" id="GO:0008033">
    <property type="term" value="P:tRNA processing"/>
    <property type="evidence" value="ECO:0007669"/>
    <property type="project" value="UniProtKB-KW"/>
</dbReference>
<reference evidence="6" key="1">
    <citation type="submission" date="2016-06" db="EMBL/GenBank/DDBJ databases">
        <title>Draft Genome sequence of the fungus Inonotus baumii.</title>
        <authorList>
            <person name="Zhu H."/>
            <person name="Lin W."/>
        </authorList>
    </citation>
    <scope>NUCLEOTIDE SEQUENCE</scope>
    <source>
        <strain evidence="6">821</strain>
    </source>
</reference>
<dbReference type="Gene3D" id="6.20.50.20">
    <property type="match status" value="1"/>
</dbReference>
<evidence type="ECO:0000256" key="1">
    <source>
        <dbReference type="ARBA" id="ARBA00022694"/>
    </source>
</evidence>
<evidence type="ECO:0000256" key="4">
    <source>
        <dbReference type="ARBA" id="ARBA00038402"/>
    </source>
</evidence>
<feature type="region of interest" description="Disordered" evidence="5">
    <location>
        <begin position="56"/>
        <end position="85"/>
    </location>
</feature>
<keyword evidence="7" id="KW-1185">Reference proteome</keyword>
<dbReference type="EMBL" id="LNZH02000198">
    <property type="protein sequence ID" value="OCB86941.1"/>
    <property type="molecule type" value="Genomic_DNA"/>
</dbReference>
<keyword evidence="2" id="KW-0479">Metal-binding</keyword>
<dbReference type="PANTHER" id="PTHR14742:SF0">
    <property type="entry name" value="RIBONUCLEASE P PROTEIN SUBUNIT P21"/>
    <property type="match status" value="1"/>
</dbReference>
<dbReference type="Proteomes" id="UP000757232">
    <property type="component" value="Unassembled WGS sequence"/>
</dbReference>
<dbReference type="PANTHER" id="PTHR14742">
    <property type="entry name" value="RIBONUCLEASE P SUBUNIT P21"/>
    <property type="match status" value="1"/>
</dbReference>
<evidence type="ECO:0000313" key="7">
    <source>
        <dbReference type="Proteomes" id="UP000757232"/>
    </source>
</evidence>
<feature type="compositionally biased region" description="Basic residues" evidence="5">
    <location>
        <begin position="217"/>
        <end position="226"/>
    </location>
</feature>
<dbReference type="InterPro" id="IPR007175">
    <property type="entry name" value="Rpr2/Snm1/Rpp21"/>
</dbReference>
<feature type="region of interest" description="Disordered" evidence="5">
    <location>
        <begin position="198"/>
        <end position="228"/>
    </location>
</feature>
<sequence length="256" mass="28760">MAKKNKDDTPNPNSIPNRDIMQRLNFLYQASSYLNGLGFVHGVSGPSNVAIHSKTEDVENRKECPSSAKTKEMANGTRKWAGQRTATAHDVARSYVKSMKIIGQKTNVKMDPSIKRTMCKGCNMLLMPGVTAKVRVKPLPSHGHVVSYTCMNCSFSRRIPAPPTTEQIARPVQDSTETTQDMQVDPVDQLLDSVKEEVSAGPMAHDGKGKEPELRKQNRKKKRVKPRPLPFFERAEHFILVGNDRVDRTREDREPH</sequence>
<evidence type="ECO:0000256" key="2">
    <source>
        <dbReference type="ARBA" id="ARBA00022723"/>
    </source>
</evidence>
<protein>
    <submittedName>
        <fullName evidence="6">Rpr2-domain-containing protein</fullName>
    </submittedName>
</protein>
<comment type="caution">
    <text evidence="6">The sequence shown here is derived from an EMBL/GenBank/DDBJ whole genome shotgun (WGS) entry which is preliminary data.</text>
</comment>
<feature type="compositionally biased region" description="Basic and acidic residues" evidence="5">
    <location>
        <begin position="56"/>
        <end position="72"/>
    </location>
</feature>
<dbReference type="AlphaFoldDB" id="A0A9Q5N7F7"/>
<name>A0A9Q5N7F7_SANBA</name>
<dbReference type="OrthoDB" id="128536at2759"/>
<evidence type="ECO:0000313" key="6">
    <source>
        <dbReference type="EMBL" id="OCB86941.1"/>
    </source>
</evidence>